<keyword evidence="3" id="KW-1185">Reference proteome</keyword>
<sequence length="46" mass="4799">MNIVPRTLASCLRQAPAALPGRAEPATERPQAFSRRSGVPDPAVAA</sequence>
<evidence type="ECO:0000256" key="1">
    <source>
        <dbReference type="SAM" id="MobiDB-lite"/>
    </source>
</evidence>
<feature type="region of interest" description="Disordered" evidence="1">
    <location>
        <begin position="17"/>
        <end position="46"/>
    </location>
</feature>
<keyword evidence="2" id="KW-0614">Plasmid</keyword>
<dbReference type="RefSeq" id="WP_270151697.1">
    <property type="nucleotide sequence ID" value="NZ_CP115451.1"/>
</dbReference>
<name>A0ABY7QJJ0_9ACTN</name>
<evidence type="ECO:0000313" key="2">
    <source>
        <dbReference type="EMBL" id="WBP92031.1"/>
    </source>
</evidence>
<evidence type="ECO:0000313" key="3">
    <source>
        <dbReference type="Proteomes" id="UP001212821"/>
    </source>
</evidence>
<organism evidence="2 3">
    <name type="scientific">Kitasatospora cathayae</name>
    <dbReference type="NCBI Taxonomy" id="3004092"/>
    <lineage>
        <taxon>Bacteria</taxon>
        <taxon>Bacillati</taxon>
        <taxon>Actinomycetota</taxon>
        <taxon>Actinomycetes</taxon>
        <taxon>Kitasatosporales</taxon>
        <taxon>Streptomycetaceae</taxon>
        <taxon>Kitasatospora</taxon>
    </lineage>
</organism>
<geneLocation type="plasmid" evidence="2 3">
    <name>punmamed2</name>
</geneLocation>
<proteinExistence type="predicted"/>
<dbReference type="Proteomes" id="UP001212821">
    <property type="component" value="Plasmid punmamed2"/>
</dbReference>
<dbReference type="EMBL" id="CP115451">
    <property type="protein sequence ID" value="WBP92031.1"/>
    <property type="molecule type" value="Genomic_DNA"/>
</dbReference>
<protein>
    <submittedName>
        <fullName evidence="2">Uncharacterized protein</fullName>
    </submittedName>
</protein>
<accession>A0ABY7QJJ0</accession>
<reference evidence="2 3" key="1">
    <citation type="submission" date="2022-12" db="EMBL/GenBank/DDBJ databases">
        <title>HUAS 3-15.</title>
        <authorList>
            <person name="Mo P."/>
        </authorList>
    </citation>
    <scope>NUCLEOTIDE SEQUENCE [LARGE SCALE GENOMIC DNA]</scope>
    <source>
        <strain evidence="2 3">HUAS 3-15</strain>
        <plasmid evidence="2 3">punmamed2</plasmid>
    </source>
</reference>
<gene>
    <name evidence="2" type="ORF">O1G21_40305</name>
</gene>